<name>A0A8S5S121_9CAUD</name>
<reference evidence="1" key="1">
    <citation type="journal article" date="2021" name="Proc. Natl. Acad. Sci. U.S.A.">
        <title>A Catalog of Tens of Thousands of Viruses from Human Metagenomes Reveals Hidden Associations with Chronic Diseases.</title>
        <authorList>
            <person name="Tisza M.J."/>
            <person name="Buck C.B."/>
        </authorList>
    </citation>
    <scope>NUCLEOTIDE SEQUENCE</scope>
    <source>
        <strain evidence="1">Ct8Lf7</strain>
    </source>
</reference>
<organism evidence="1">
    <name type="scientific">Podoviridae sp. ct8Lf7</name>
    <dbReference type="NCBI Taxonomy" id="2827723"/>
    <lineage>
        <taxon>Viruses</taxon>
        <taxon>Duplodnaviria</taxon>
        <taxon>Heunggongvirae</taxon>
        <taxon>Uroviricota</taxon>
        <taxon>Caudoviricetes</taxon>
    </lineage>
</organism>
<evidence type="ECO:0000313" key="1">
    <source>
        <dbReference type="EMBL" id="DAF44592.1"/>
    </source>
</evidence>
<sequence length="72" mass="8822">MNKNAVNFMKERGDWEALFSYLYSRSEYDLIIELYTELKNRNEDISSSMEMYAYDAYDYKSNPESRYRPEEF</sequence>
<accession>A0A8S5S121</accession>
<proteinExistence type="predicted"/>
<protein>
    <submittedName>
        <fullName evidence="1">Uncharacterized protein</fullName>
    </submittedName>
</protein>
<dbReference type="EMBL" id="BK032511">
    <property type="protein sequence ID" value="DAF44592.1"/>
    <property type="molecule type" value="Genomic_DNA"/>
</dbReference>